<dbReference type="SMART" id="SM00671">
    <property type="entry name" value="SEL1"/>
    <property type="match status" value="6"/>
</dbReference>
<keyword evidence="4" id="KW-1185">Reference proteome</keyword>
<dbReference type="RefSeq" id="WP_095519779.1">
    <property type="nucleotide sequence ID" value="NZ_NPKH01000023.1"/>
</dbReference>
<evidence type="ECO:0000259" key="2">
    <source>
        <dbReference type="PROSITE" id="PS50208"/>
    </source>
</evidence>
<feature type="domain" description="Caspase family p20" evidence="2">
    <location>
        <begin position="25"/>
        <end position="154"/>
    </location>
</feature>
<dbReference type="InterPro" id="IPR006597">
    <property type="entry name" value="Sel1-like"/>
</dbReference>
<dbReference type="SUPFAM" id="SSF81901">
    <property type="entry name" value="HCP-like"/>
    <property type="match status" value="2"/>
</dbReference>
<dbReference type="PROSITE" id="PS50208">
    <property type="entry name" value="CASPASE_P20"/>
    <property type="match status" value="1"/>
</dbReference>
<protein>
    <submittedName>
        <fullName evidence="3">Peptidase C14 caspase catalytic subunit p20</fullName>
    </submittedName>
</protein>
<dbReference type="InterPro" id="IPR011990">
    <property type="entry name" value="TPR-like_helical_dom_sf"/>
</dbReference>
<sequence length="850" mass="91518">MLRRCAFVAAFMLASVTTFEASAVERRVAFVIGNSDYQEISALKNPAKDVVDVSNTFRSAGFDVFVASNLTKLQFEGQFRNYLAAVDGADVAVVYYSGHGFQIGGENFLIPVDASLKDAADVEVQAIKLNDVLQQMRSKSKIQVIILDACRNNPFPRKDYWLRDQLITASGTGLAQVRSSLNTLIAFATEPGAVAYDGAGDLSPFSFAFSRRALAPNQEIRTVLATVRRDVVEATKGLQVPWENSSLIDEVVLMRRSSRPSLPPVLEKVVLSGVGPVDLNLPEPVEVDGGSITVSIERPPALGRLMLNGKVVEAGDLIQGKDLPHLQMDVPKGVGEPEEMDMLAYAARDNWGGEAKGMLVFRVKSGEGAQGEQVMASLEAEQKQQVLQRGIHVTGAAEAIENREIDVPVGIGAVALNLDLPTDDSAVSLKVASYPATGTLSLPDRALSPESSLTVGEVEGLRYEPQIGASAPVEIAFEIRADSAVSKPAKMKLSPSVDPCDSAAGEPLDLQGVVPGLLPNEIRADAVKLCEAAVKAYPDVARFRYELGRALLAAGKVEQARKAIQQAADRGHVRAVFELGYLYATGTGVAVDRKQANTFYAAAADKGDPYGMTSWGRALFHGSGVERDTAKGLDLLLKAAAMGHTYAMNDLGAIFTEGRNGVTADQARAVAFLEAGVERQDMYSMNLLGRNYLSGAGVDKDPKTALALFQKATELGQPYAPSNLARMYRDGVGVERNPAEAQRLFEMATMRGDEYGAFDRAVLEMEKGEKADQATAVRFLAFAAALDFRNQLPEARTNLANFGTKVKTTALKQLRRELKSKIPASGSLDDQLVGAARRVWEEANPRRDVF</sequence>
<dbReference type="Pfam" id="PF00656">
    <property type="entry name" value="Peptidase_C14"/>
    <property type="match status" value="1"/>
</dbReference>
<dbReference type="AlphaFoldDB" id="A0A271KF14"/>
<dbReference type="Pfam" id="PF14559">
    <property type="entry name" value="TPR_19"/>
    <property type="match status" value="1"/>
</dbReference>
<dbReference type="InterPro" id="IPR029030">
    <property type="entry name" value="Caspase-like_dom_sf"/>
</dbReference>
<name>A0A271KF14_9HYPH</name>
<dbReference type="Pfam" id="PF08238">
    <property type="entry name" value="Sel1"/>
    <property type="match status" value="5"/>
</dbReference>
<dbReference type="PANTHER" id="PTHR22576">
    <property type="entry name" value="MUCOSA ASSOCIATED LYMPHOID TISSUE LYMPHOMA TRANSLOCATION PROTEIN 1/PARACASPASE"/>
    <property type="match status" value="1"/>
</dbReference>
<evidence type="ECO:0000313" key="4">
    <source>
        <dbReference type="Proteomes" id="UP000215931"/>
    </source>
</evidence>
<accession>A0A271KF14</accession>
<evidence type="ECO:0000313" key="3">
    <source>
        <dbReference type="EMBL" id="PAP94286.1"/>
    </source>
</evidence>
<dbReference type="Proteomes" id="UP000215931">
    <property type="component" value="Unassembled WGS sequence"/>
</dbReference>
<organism evidence="3 4">
    <name type="scientific">Mesorhizobium wenxiniae</name>
    <dbReference type="NCBI Taxonomy" id="2014805"/>
    <lineage>
        <taxon>Bacteria</taxon>
        <taxon>Pseudomonadati</taxon>
        <taxon>Pseudomonadota</taxon>
        <taxon>Alphaproteobacteria</taxon>
        <taxon>Hyphomicrobiales</taxon>
        <taxon>Phyllobacteriaceae</taxon>
        <taxon>Mesorhizobium</taxon>
    </lineage>
</organism>
<evidence type="ECO:0000256" key="1">
    <source>
        <dbReference type="SAM" id="SignalP"/>
    </source>
</evidence>
<comment type="caution">
    <text evidence="3">The sequence shown here is derived from an EMBL/GenBank/DDBJ whole genome shotgun (WGS) entry which is preliminary data.</text>
</comment>
<dbReference type="SUPFAM" id="SSF52129">
    <property type="entry name" value="Caspase-like"/>
    <property type="match status" value="1"/>
</dbReference>
<reference evidence="3 4" key="1">
    <citation type="submission" date="2017-08" db="EMBL/GenBank/DDBJ databases">
        <title>Mesorhizobium wenxinae sp. nov., a novel rhizobial species isolated from root nodules of chickpea (Cicer arietinum L.).</title>
        <authorList>
            <person name="Zhang J."/>
        </authorList>
    </citation>
    <scope>NUCLEOTIDE SEQUENCE [LARGE SCALE GENOMIC DNA]</scope>
    <source>
        <strain evidence="4">WYCCWR 10019</strain>
    </source>
</reference>
<dbReference type="GO" id="GO:0004197">
    <property type="term" value="F:cysteine-type endopeptidase activity"/>
    <property type="evidence" value="ECO:0007669"/>
    <property type="project" value="InterPro"/>
</dbReference>
<dbReference type="Gene3D" id="3.40.50.1460">
    <property type="match status" value="1"/>
</dbReference>
<dbReference type="Gene3D" id="1.25.40.10">
    <property type="entry name" value="Tetratricopeptide repeat domain"/>
    <property type="match status" value="1"/>
</dbReference>
<dbReference type="EMBL" id="NPKH01000023">
    <property type="protein sequence ID" value="PAP94286.1"/>
    <property type="molecule type" value="Genomic_DNA"/>
</dbReference>
<proteinExistence type="predicted"/>
<gene>
    <name evidence="3" type="ORF">CIT31_18450</name>
</gene>
<dbReference type="PANTHER" id="PTHR22576:SF37">
    <property type="entry name" value="MUCOSA-ASSOCIATED LYMPHOID TISSUE LYMPHOMA TRANSLOCATION PROTEIN 1"/>
    <property type="match status" value="1"/>
</dbReference>
<dbReference type="InterPro" id="IPR052039">
    <property type="entry name" value="Caspase-related_regulators"/>
</dbReference>
<keyword evidence="1" id="KW-0732">Signal</keyword>
<dbReference type="InterPro" id="IPR011600">
    <property type="entry name" value="Pept_C14_caspase"/>
</dbReference>
<dbReference type="OrthoDB" id="9816009at2"/>
<dbReference type="GO" id="GO:0006508">
    <property type="term" value="P:proteolysis"/>
    <property type="evidence" value="ECO:0007669"/>
    <property type="project" value="InterPro"/>
</dbReference>
<feature type="signal peptide" evidence="1">
    <location>
        <begin position="1"/>
        <end position="23"/>
    </location>
</feature>
<feature type="chain" id="PRO_5011995498" evidence="1">
    <location>
        <begin position="24"/>
        <end position="850"/>
    </location>
</feature>
<dbReference type="InterPro" id="IPR001309">
    <property type="entry name" value="Pept_C14_p20"/>
</dbReference>